<organism evidence="2">
    <name type="scientific">marine sediment metagenome</name>
    <dbReference type="NCBI Taxonomy" id="412755"/>
    <lineage>
        <taxon>unclassified sequences</taxon>
        <taxon>metagenomes</taxon>
        <taxon>ecological metagenomes</taxon>
    </lineage>
</organism>
<sequence>MIESTNIQLHEKDAKLIIFLTILLIVVVAFGCFYGGIQYSKTRFVEESTYELEQLLLTNFSYVCGAGWEQYYIDNLDNYSISLESIK</sequence>
<gene>
    <name evidence="2" type="ORF">LCGC14_0363390</name>
</gene>
<dbReference type="EMBL" id="LAZR01000284">
    <property type="protein sequence ID" value="KKN77142.1"/>
    <property type="molecule type" value="Genomic_DNA"/>
</dbReference>
<feature type="transmembrane region" description="Helical" evidence="1">
    <location>
        <begin position="16"/>
        <end position="37"/>
    </location>
</feature>
<protein>
    <submittedName>
        <fullName evidence="2">Uncharacterized protein</fullName>
    </submittedName>
</protein>
<keyword evidence="1" id="KW-0472">Membrane</keyword>
<evidence type="ECO:0000313" key="2">
    <source>
        <dbReference type="EMBL" id="KKN77142.1"/>
    </source>
</evidence>
<proteinExistence type="predicted"/>
<name>A0A0F9TQB2_9ZZZZ</name>
<reference evidence="2" key="1">
    <citation type="journal article" date="2015" name="Nature">
        <title>Complex archaea that bridge the gap between prokaryotes and eukaryotes.</title>
        <authorList>
            <person name="Spang A."/>
            <person name="Saw J.H."/>
            <person name="Jorgensen S.L."/>
            <person name="Zaremba-Niedzwiedzka K."/>
            <person name="Martijn J."/>
            <person name="Lind A.E."/>
            <person name="van Eijk R."/>
            <person name="Schleper C."/>
            <person name="Guy L."/>
            <person name="Ettema T.J."/>
        </authorList>
    </citation>
    <scope>NUCLEOTIDE SEQUENCE</scope>
</reference>
<evidence type="ECO:0000256" key="1">
    <source>
        <dbReference type="SAM" id="Phobius"/>
    </source>
</evidence>
<keyword evidence="1" id="KW-1133">Transmembrane helix</keyword>
<comment type="caution">
    <text evidence="2">The sequence shown here is derived from an EMBL/GenBank/DDBJ whole genome shotgun (WGS) entry which is preliminary data.</text>
</comment>
<accession>A0A0F9TQB2</accession>
<dbReference type="AlphaFoldDB" id="A0A0F9TQB2"/>
<keyword evidence="1" id="KW-0812">Transmembrane</keyword>